<protein>
    <recommendedName>
        <fullName evidence="4">Neuropeptide</fullName>
    </recommendedName>
</protein>
<organism evidence="2 3">
    <name type="scientific">Nezara viridula</name>
    <name type="common">Southern green stink bug</name>
    <name type="synonym">Cimex viridulus</name>
    <dbReference type="NCBI Taxonomy" id="85310"/>
    <lineage>
        <taxon>Eukaryota</taxon>
        <taxon>Metazoa</taxon>
        <taxon>Ecdysozoa</taxon>
        <taxon>Arthropoda</taxon>
        <taxon>Hexapoda</taxon>
        <taxon>Insecta</taxon>
        <taxon>Pterygota</taxon>
        <taxon>Neoptera</taxon>
        <taxon>Paraneoptera</taxon>
        <taxon>Hemiptera</taxon>
        <taxon>Heteroptera</taxon>
        <taxon>Panheteroptera</taxon>
        <taxon>Pentatomomorpha</taxon>
        <taxon>Pentatomoidea</taxon>
        <taxon>Pentatomidae</taxon>
        <taxon>Pentatominae</taxon>
        <taxon>Nezara</taxon>
    </lineage>
</organism>
<proteinExistence type="predicted"/>
<evidence type="ECO:0000256" key="1">
    <source>
        <dbReference type="SAM" id="SignalP"/>
    </source>
</evidence>
<name>A0A9P0EES3_NEZVI</name>
<keyword evidence="1" id="KW-0732">Signal</keyword>
<dbReference type="EMBL" id="OV725079">
    <property type="protein sequence ID" value="CAH1395138.1"/>
    <property type="molecule type" value="Genomic_DNA"/>
</dbReference>
<feature type="signal peptide" evidence="1">
    <location>
        <begin position="1"/>
        <end position="20"/>
    </location>
</feature>
<keyword evidence="3" id="KW-1185">Reference proteome</keyword>
<reference evidence="2" key="1">
    <citation type="submission" date="2022-01" db="EMBL/GenBank/DDBJ databases">
        <authorList>
            <person name="King R."/>
        </authorList>
    </citation>
    <scope>NUCLEOTIDE SEQUENCE</scope>
</reference>
<dbReference type="Proteomes" id="UP001152798">
    <property type="component" value="Chromosome 3"/>
</dbReference>
<gene>
    <name evidence="2" type="ORF">NEZAVI_LOCUS5467</name>
</gene>
<feature type="chain" id="PRO_5040196062" description="Neuropeptide" evidence="1">
    <location>
        <begin position="21"/>
        <end position="67"/>
    </location>
</feature>
<evidence type="ECO:0000313" key="2">
    <source>
        <dbReference type="EMBL" id="CAH1395138.1"/>
    </source>
</evidence>
<evidence type="ECO:0008006" key="4">
    <source>
        <dbReference type="Google" id="ProtNLM"/>
    </source>
</evidence>
<accession>A0A9P0EES3</accession>
<evidence type="ECO:0000313" key="3">
    <source>
        <dbReference type="Proteomes" id="UP001152798"/>
    </source>
</evidence>
<dbReference type="AlphaFoldDB" id="A0A9P0EES3"/>
<sequence length="67" mass="7703">MNKAFLVVFLFVGLAALCWASTDCPPNVCSTTKCPSYITEDYCHMRKMFYVPHGWPCGCCPRCRIRY</sequence>